<dbReference type="Proteomes" id="UP001152467">
    <property type="component" value="Unassembled WGS sequence"/>
</dbReference>
<organism evidence="1 2">
    <name type="scientific">Pseudoalteromonas holothuriae</name>
    <dbReference type="NCBI Taxonomy" id="2963714"/>
    <lineage>
        <taxon>Bacteria</taxon>
        <taxon>Pseudomonadati</taxon>
        <taxon>Pseudomonadota</taxon>
        <taxon>Gammaproteobacteria</taxon>
        <taxon>Alteromonadales</taxon>
        <taxon>Pseudoalteromonadaceae</taxon>
        <taxon>Pseudoalteromonas</taxon>
    </lineage>
</organism>
<accession>A0A9W4W1J2</accession>
<sequence length="290" mass="33461">MGNYLIKVVWFLPCLLGGCYAFAVQLYVGDENDFIIYQGLNPTTNIANSTNSLIINALPSNKITFVPASYPRALKAMRTSEEAVCIANKVKNKSRLNEFLFSLPVSIYLSRRLYQHATEQPLSEFVFTEEGEIKSLPELFDLHTDALIVFTPTMSYGPFFDKQFANIARENKVYRVGSNPYDDMYNLFRSKRADFLLGYPAEVYRRLQEEQVAYREYHVANAPRYIIGYWMCNNNESSKAFLALFNSLMVQIYKQASFYDAHLQWLPKTSQKQTNAYLDELIRLLTPAEN</sequence>
<keyword evidence="2" id="KW-1185">Reference proteome</keyword>
<reference evidence="1" key="1">
    <citation type="submission" date="2022-07" db="EMBL/GenBank/DDBJ databases">
        <authorList>
            <person name="Criscuolo A."/>
        </authorList>
    </citation>
    <scope>NUCLEOTIDE SEQUENCE</scope>
    <source>
        <strain evidence="1">CIP111854</strain>
    </source>
</reference>
<dbReference type="AlphaFoldDB" id="A0A9W4W1J2"/>
<dbReference type="EMBL" id="CAMAPC010000013">
    <property type="protein sequence ID" value="CAH9062642.1"/>
    <property type="molecule type" value="Genomic_DNA"/>
</dbReference>
<proteinExistence type="predicted"/>
<protein>
    <submittedName>
        <fullName evidence="1">Uncharacterized protein</fullName>
    </submittedName>
</protein>
<evidence type="ECO:0000313" key="1">
    <source>
        <dbReference type="EMBL" id="CAH9062642.1"/>
    </source>
</evidence>
<comment type="caution">
    <text evidence="1">The sequence shown here is derived from an EMBL/GenBank/DDBJ whole genome shotgun (WGS) entry which is preliminary data.</text>
</comment>
<name>A0A9W4W1J2_9GAMM</name>
<dbReference type="SUPFAM" id="SSF53850">
    <property type="entry name" value="Periplasmic binding protein-like II"/>
    <property type="match status" value="1"/>
</dbReference>
<dbReference type="PROSITE" id="PS51257">
    <property type="entry name" value="PROKAR_LIPOPROTEIN"/>
    <property type="match status" value="1"/>
</dbReference>
<evidence type="ECO:0000313" key="2">
    <source>
        <dbReference type="Proteomes" id="UP001152467"/>
    </source>
</evidence>
<gene>
    <name evidence="1" type="ORF">PSECIP111854_03054</name>
</gene>
<dbReference type="RefSeq" id="WP_261626765.1">
    <property type="nucleotide sequence ID" value="NZ_CAMAPC010000013.1"/>
</dbReference>